<dbReference type="AlphaFoldDB" id="A0A1I7KHA6"/>
<accession>A0A1I7KHA6</accession>
<dbReference type="Proteomes" id="UP000242496">
    <property type="component" value="Unassembled WGS sequence"/>
</dbReference>
<sequence length="48" mass="5894">MNTENSSEEEQAMNKLVEIFCYTDDFYRFFMPQWELWLSVLTELNHRG</sequence>
<reference evidence="2" key="1">
    <citation type="submission" date="2016-10" db="EMBL/GenBank/DDBJ databases">
        <authorList>
            <person name="Varghese N."/>
            <person name="Submissions S."/>
        </authorList>
    </citation>
    <scope>NUCLEOTIDE SEQUENCE [LARGE SCALE GENOMIC DNA]</scope>
    <source>
        <strain evidence="2">DSM 18168</strain>
    </source>
</reference>
<gene>
    <name evidence="1" type="ORF">SAMN05421784_1632</name>
</gene>
<name>A0A1I7KHA6_9GAMM</name>
<proteinExistence type="predicted"/>
<keyword evidence="2" id="KW-1185">Reference proteome</keyword>
<evidence type="ECO:0000313" key="1">
    <source>
        <dbReference type="EMBL" id="SFU96809.1"/>
    </source>
</evidence>
<protein>
    <submittedName>
        <fullName evidence="1">Uncharacterized protein</fullName>
    </submittedName>
</protein>
<dbReference type="EMBL" id="FPBJ01000063">
    <property type="protein sequence ID" value="SFU96809.1"/>
    <property type="molecule type" value="Genomic_DNA"/>
</dbReference>
<organism evidence="1 2">
    <name type="scientific">Xenorhabdus koppenhoeferi</name>
    <dbReference type="NCBI Taxonomy" id="351659"/>
    <lineage>
        <taxon>Bacteria</taxon>
        <taxon>Pseudomonadati</taxon>
        <taxon>Pseudomonadota</taxon>
        <taxon>Gammaproteobacteria</taxon>
        <taxon>Enterobacterales</taxon>
        <taxon>Morganellaceae</taxon>
        <taxon>Xenorhabdus</taxon>
    </lineage>
</organism>
<evidence type="ECO:0000313" key="2">
    <source>
        <dbReference type="Proteomes" id="UP000242496"/>
    </source>
</evidence>